<feature type="region of interest" description="Disordered" evidence="1">
    <location>
        <begin position="470"/>
        <end position="491"/>
    </location>
</feature>
<dbReference type="Proteomes" id="UP000829194">
    <property type="component" value="Chromosome"/>
</dbReference>
<evidence type="ECO:0008006" key="4">
    <source>
        <dbReference type="Google" id="ProtNLM"/>
    </source>
</evidence>
<evidence type="ECO:0000313" key="3">
    <source>
        <dbReference type="Proteomes" id="UP000829194"/>
    </source>
</evidence>
<evidence type="ECO:0000313" key="2">
    <source>
        <dbReference type="EMBL" id="UNP29027.1"/>
    </source>
</evidence>
<protein>
    <recommendedName>
        <fullName evidence="4">Lipoprotein</fullName>
    </recommendedName>
</protein>
<dbReference type="RefSeq" id="WP_148649050.1">
    <property type="nucleotide sequence ID" value="NZ_CP011131.1"/>
</dbReference>
<dbReference type="PROSITE" id="PS51257">
    <property type="entry name" value="PROKAR_LIPOPROTEIN"/>
    <property type="match status" value="1"/>
</dbReference>
<gene>
    <name evidence="2" type="ORF">MOV92_21575</name>
</gene>
<keyword evidence="3" id="KW-1185">Reference proteome</keyword>
<proteinExistence type="predicted"/>
<evidence type="ECO:0000256" key="1">
    <source>
        <dbReference type="SAM" id="MobiDB-lite"/>
    </source>
</evidence>
<dbReference type="EMBL" id="CP093547">
    <property type="protein sequence ID" value="UNP29027.1"/>
    <property type="molecule type" value="Genomic_DNA"/>
</dbReference>
<reference evidence="2 3" key="1">
    <citation type="submission" date="2022-03" db="EMBL/GenBank/DDBJ databases">
        <title>Complete genome sequence of Lysobacter capsici VKM B-2533 and Lysobacter gummosus 10.1.1, promising sources of lytic agents.</title>
        <authorList>
            <person name="Tarlachkov S.V."/>
            <person name="Kudryakova I.V."/>
            <person name="Afoshin A.S."/>
            <person name="Leontyevskaya E.A."/>
            <person name="Leontyevskaya N.V."/>
        </authorList>
    </citation>
    <scope>NUCLEOTIDE SEQUENCE [LARGE SCALE GENOMIC DNA]</scope>
    <source>
        <strain evidence="2 3">10.1.1</strain>
    </source>
</reference>
<organism evidence="2 3">
    <name type="scientific">Lysobacter gummosus</name>
    <dbReference type="NCBI Taxonomy" id="262324"/>
    <lineage>
        <taxon>Bacteria</taxon>
        <taxon>Pseudomonadati</taxon>
        <taxon>Pseudomonadota</taxon>
        <taxon>Gammaproteobacteria</taxon>
        <taxon>Lysobacterales</taxon>
        <taxon>Lysobacteraceae</taxon>
        <taxon>Lysobacter</taxon>
    </lineage>
</organism>
<name>A0ABY3X8W0_9GAMM</name>
<sequence length="529" mass="56466">MRRIIDVSLRESGPGMRPLLTRAALLMGVLALAGCPKWELDSAAVPSSSERAASASAQTAVATPAAASAGAVGAAPVQAGTARAVAVATCSQVQQYGVTFTLDRAYPCGQFANGDYWVTPVDGSAGKVKVTSISPAFASGHNGFEVNPSRIDRHGFDKDAGGYDAARVPALPYSAAPDQSIVKAVSLAGNDKTALQTAVVLTVLAAVPPGGGRDVFRPPYFGRIKPLYPVSRLRMDRLPALTGLPDMPSLRSLSDRFARVQLDHQLGWQADQIHPTLNMPDYGAAIAMDTSVASLRLMIDGDPLERRQLAINLVQYGIDLEAAMQGGLHFNADGGHRHGRKLVLAMSALLLDDAALSKRVRDFQGGTYQEDDQLSVGAGSGVVLFGSPCSAEDYWENQIHGTNSRDCRDPYGYIDGGQQPGDYYQFCCTAKAYKATALALRLLPALRCIWTDDRILRYADRWVQHGVWTQPDPYQPGGSGAADNNPADGIGRWPAAHGTGRDGGYYANDFADAMWTAYRPQASDTYTCP</sequence>
<accession>A0ABY3X8W0</accession>